<dbReference type="SUPFAM" id="SSF52540">
    <property type="entry name" value="P-loop containing nucleoside triphosphate hydrolases"/>
    <property type="match status" value="1"/>
</dbReference>
<sequence length="180" mass="19537">MVAQVDASNPTSKAVAPSLALQGTLQIVTGPDRAFSAGVIAHALRAAGQGVPVLVVQFLKGGIGQGPDSPMYLCQGLRWVRCNLQRCLDTPHLEIEEQKAMYELWKYTRRAVHSGRFGLAVLDELSLAIQFGLIPETEVVELLEQRPSYMDVILTGPEMPIALSAMADQVTELRKSAVQP</sequence>
<dbReference type="RefSeq" id="WP_230840104.1">
    <property type="nucleotide sequence ID" value="NZ_CP063845.1"/>
</dbReference>
<dbReference type="Pfam" id="PF02572">
    <property type="entry name" value="CobA_CobO_BtuR"/>
    <property type="match status" value="1"/>
</dbReference>
<dbReference type="InterPro" id="IPR027417">
    <property type="entry name" value="P-loop_NTPase"/>
</dbReference>
<dbReference type="PANTHER" id="PTHR46638">
    <property type="entry name" value="CORRINOID ADENOSYLTRANSFERASE"/>
    <property type="match status" value="1"/>
</dbReference>
<reference evidence="1 2" key="1">
    <citation type="journal article" date="2021" name="Genome Biol. Evol.">
        <title>Complete Genome Sequencing of a Novel Gloeobacter Species from a Waterfall Cave in Mexico.</title>
        <authorList>
            <person name="Saw J.H."/>
            <person name="Cardona T."/>
            <person name="Montejano G."/>
        </authorList>
    </citation>
    <scope>NUCLEOTIDE SEQUENCE [LARGE SCALE GENOMIC DNA]</scope>
    <source>
        <strain evidence="1">MG652769</strain>
    </source>
</reference>
<evidence type="ECO:0000313" key="1">
    <source>
        <dbReference type="EMBL" id="UFP93098.1"/>
    </source>
</evidence>
<gene>
    <name evidence="1" type="ORF">ISF26_14925</name>
</gene>
<name>A0ABY3PHJ7_9CYAN</name>
<evidence type="ECO:0000313" key="2">
    <source>
        <dbReference type="Proteomes" id="UP001054846"/>
    </source>
</evidence>
<dbReference type="InterPro" id="IPR003724">
    <property type="entry name" value="CblAdoTrfase_CobA"/>
</dbReference>
<accession>A0ABY3PHJ7</accession>
<proteinExistence type="predicted"/>
<dbReference type="PANTHER" id="PTHR46638:SF1">
    <property type="entry name" value="CORRINOID ADENOSYLTRANSFERASE"/>
    <property type="match status" value="1"/>
</dbReference>
<dbReference type="PIRSF" id="PIRSF015617">
    <property type="entry name" value="Adensltrnsf_CobA"/>
    <property type="match status" value="1"/>
</dbReference>
<organism evidence="1 2">
    <name type="scientific">Gloeobacter morelensis MG652769</name>
    <dbReference type="NCBI Taxonomy" id="2781736"/>
    <lineage>
        <taxon>Bacteria</taxon>
        <taxon>Bacillati</taxon>
        <taxon>Cyanobacteriota</taxon>
        <taxon>Cyanophyceae</taxon>
        <taxon>Gloeobacterales</taxon>
        <taxon>Gloeobacteraceae</taxon>
        <taxon>Gloeobacter</taxon>
        <taxon>Gloeobacter morelensis</taxon>
    </lineage>
</organism>
<dbReference type="NCBIfam" id="NF005648">
    <property type="entry name" value="PRK07414.1"/>
    <property type="match status" value="1"/>
</dbReference>
<dbReference type="Proteomes" id="UP001054846">
    <property type="component" value="Chromosome"/>
</dbReference>
<dbReference type="Gene3D" id="3.40.50.300">
    <property type="entry name" value="P-loop containing nucleotide triphosphate hydrolases"/>
    <property type="match status" value="1"/>
</dbReference>
<dbReference type="EMBL" id="CP063845">
    <property type="protein sequence ID" value="UFP93098.1"/>
    <property type="molecule type" value="Genomic_DNA"/>
</dbReference>
<protein>
    <submittedName>
        <fullName evidence="1">P-loop NTPase family protein</fullName>
    </submittedName>
</protein>
<keyword evidence="2" id="KW-1185">Reference proteome</keyword>